<keyword evidence="1" id="KW-1133">Transmembrane helix</keyword>
<dbReference type="OrthoDB" id="7066218at2"/>
<keyword evidence="3" id="KW-1185">Reference proteome</keyword>
<proteinExistence type="predicted"/>
<feature type="transmembrane region" description="Helical" evidence="1">
    <location>
        <begin position="366"/>
        <end position="392"/>
    </location>
</feature>
<name>A0A411WGS2_9GAMM</name>
<protein>
    <recommendedName>
        <fullName evidence="4">Lipoprotein</fullName>
    </recommendedName>
</protein>
<reference evidence="2 3" key="1">
    <citation type="submission" date="2019-03" db="EMBL/GenBank/DDBJ databases">
        <title>Pragia sp. nov. isolated from the gut tract of Carduelis flavirostris.</title>
        <authorList>
            <person name="Ge Y."/>
        </authorList>
    </citation>
    <scope>NUCLEOTIDE SEQUENCE [LARGE SCALE GENOMIC DNA]</scope>
    <source>
        <strain evidence="2 3">CF-458</strain>
    </source>
</reference>
<dbReference type="AlphaFoldDB" id="A0A411WGS2"/>
<keyword evidence="1" id="KW-0472">Membrane</keyword>
<dbReference type="RefSeq" id="WP_130590436.1">
    <property type="nucleotide sequence ID" value="NZ_CP034752.1"/>
</dbReference>
<keyword evidence="1" id="KW-0812">Transmembrane</keyword>
<dbReference type="EMBL" id="CP034752">
    <property type="protein sequence ID" value="QBH95445.1"/>
    <property type="molecule type" value="Genomic_DNA"/>
</dbReference>
<dbReference type="Proteomes" id="UP000293154">
    <property type="component" value="Chromosome"/>
</dbReference>
<evidence type="ECO:0008006" key="4">
    <source>
        <dbReference type="Google" id="ProtNLM"/>
    </source>
</evidence>
<feature type="transmembrane region" description="Helical" evidence="1">
    <location>
        <begin position="325"/>
        <end position="346"/>
    </location>
</feature>
<dbReference type="KEGG" id="prag:EKN56_02905"/>
<sequence length="426" mass="48943">MNKAHFFTIELARHDQNASGEEHLHRLIAMDKVFYTDSRQFIDPSLLKNLTVGDKIYVGTHRLKDGTYWIHWIYNEAKGILEPKSAYINPLVTLLKLPLSLSLIAISIYAFLRLFESDINIWIILLLFILLAIPLAVGCWLLFSSIHKLFVKINRTMRNILWGLENIKQGKRSFCLPVDSTLLDKSSQTLCLPQAESGSDLDNIHPADLAQLDEISLCTLRGNITHVRAQRGFTGSGNSRRDYVDYAFSFRQNPLLFRAGFSTILEDFNPVFYRQHPFFLAENDTVNLVIDKNNHRILGIYNEEDGSAYLKISGLATSYQQLKNIYIAMGLSCLCAFIMVSGIALYEVWQQDGLLNKLVWMKEADTFIFFVITMFLIFSGIMLIIELLSLLIRKYSLNASRIVFARQILQLLKRHRNKSNHIQEIL</sequence>
<accession>A0A411WGS2</accession>
<evidence type="ECO:0000313" key="2">
    <source>
        <dbReference type="EMBL" id="QBH95445.1"/>
    </source>
</evidence>
<evidence type="ECO:0000256" key="1">
    <source>
        <dbReference type="SAM" id="Phobius"/>
    </source>
</evidence>
<feature type="transmembrane region" description="Helical" evidence="1">
    <location>
        <begin position="121"/>
        <end position="143"/>
    </location>
</feature>
<feature type="transmembrane region" description="Helical" evidence="1">
    <location>
        <begin position="94"/>
        <end position="115"/>
    </location>
</feature>
<evidence type="ECO:0000313" key="3">
    <source>
        <dbReference type="Proteomes" id="UP000293154"/>
    </source>
</evidence>
<organism evidence="2 3">
    <name type="scientific">Limnobaculum zhutongyuii</name>
    <dbReference type="NCBI Taxonomy" id="2498113"/>
    <lineage>
        <taxon>Bacteria</taxon>
        <taxon>Pseudomonadati</taxon>
        <taxon>Pseudomonadota</taxon>
        <taxon>Gammaproteobacteria</taxon>
        <taxon>Enterobacterales</taxon>
        <taxon>Budviciaceae</taxon>
        <taxon>Limnobaculum</taxon>
    </lineage>
</organism>
<gene>
    <name evidence="2" type="ORF">EKN56_02905</name>
</gene>